<keyword evidence="2" id="KW-1133">Transmembrane helix</keyword>
<gene>
    <name evidence="3" type="ORF">TRFO_08712</name>
</gene>
<accession>A0A1J4JK28</accession>
<comment type="caution">
    <text evidence="3">The sequence shown here is derived from an EMBL/GenBank/DDBJ whole genome shotgun (WGS) entry which is preliminary data.</text>
</comment>
<feature type="region of interest" description="Disordered" evidence="1">
    <location>
        <begin position="313"/>
        <end position="337"/>
    </location>
</feature>
<proteinExistence type="predicted"/>
<protein>
    <submittedName>
        <fullName evidence="3">Uncharacterized protein</fullName>
    </submittedName>
</protein>
<dbReference type="Proteomes" id="UP000179807">
    <property type="component" value="Unassembled WGS sequence"/>
</dbReference>
<dbReference type="EMBL" id="MLAK01001038">
    <property type="protein sequence ID" value="OHS98719.1"/>
    <property type="molecule type" value="Genomic_DNA"/>
</dbReference>
<feature type="compositionally biased region" description="Low complexity" evidence="1">
    <location>
        <begin position="498"/>
        <end position="507"/>
    </location>
</feature>
<keyword evidence="2" id="KW-0472">Membrane</keyword>
<feature type="region of interest" description="Disordered" evidence="1">
    <location>
        <begin position="1"/>
        <end position="23"/>
    </location>
</feature>
<organism evidence="3 4">
    <name type="scientific">Tritrichomonas foetus</name>
    <dbReference type="NCBI Taxonomy" id="1144522"/>
    <lineage>
        <taxon>Eukaryota</taxon>
        <taxon>Metamonada</taxon>
        <taxon>Parabasalia</taxon>
        <taxon>Tritrichomonadida</taxon>
        <taxon>Tritrichomonadidae</taxon>
        <taxon>Tritrichomonas</taxon>
    </lineage>
</organism>
<dbReference type="RefSeq" id="XP_068351856.1">
    <property type="nucleotide sequence ID" value="XM_068494452.1"/>
</dbReference>
<reference evidence="3" key="1">
    <citation type="submission" date="2016-10" db="EMBL/GenBank/DDBJ databases">
        <authorList>
            <person name="Benchimol M."/>
            <person name="Almeida L.G."/>
            <person name="Vasconcelos A.T."/>
            <person name="Perreira-Neves A."/>
            <person name="Rosa I.A."/>
            <person name="Tasca T."/>
            <person name="Bogo M.R."/>
            <person name="de Souza W."/>
        </authorList>
    </citation>
    <scope>NUCLEOTIDE SEQUENCE [LARGE SCALE GENOMIC DNA]</scope>
    <source>
        <strain evidence="3">K</strain>
    </source>
</reference>
<keyword evidence="4" id="KW-1185">Reference proteome</keyword>
<sequence length="678" mass="77154">MEAKPIFAISPQRGNQSPKYPTLKKSQDTMKDIAFRLNFSPIKNQERSINHVLNTFEKPFATLGMDSDTRKQFNQIIQDLQTIFNKIKESPNPDLNKEFWIQWNNFDKILHQISTHSAYYYCSREIERLTLDIIGAIKSIRSNPPAIPGIQHEFSLIVEKVQKSFIQIVDRFAQICDSKIDETQKVRDLESMRNQLRQFRSEITGDKCKFFSLSSASHANQDKSKKCIESSLTTIISAISDLKRQAYLLDNLDSEIANAMRVIEMMIDGEPLPNARSERIKDSVKMEKENFAENEIENEIEKEHVLPSKVKVPRRCTINPSSKKEKGITKRSSRRRQSIKRNSLLIDLTKSSSDDSDGSFCSSLSEFQDGKELLFDSDPISLDISDIEENDAMYQLSDDEEGEKSLSKSGLSGNQSNENLFNDEVLGSNSFDVSNEQLSNHDPTNVICPTDNNNEIKLSPRDCLLEEPDYDVPDLQFESIDSVDKCANLIENMNEIDNGSNSVNNKNNELHEEANEKKEEKLNKNDNYFLSEGKVSTDNDDKSSNEENKSSYDEEKGSIEDDKASKKDQKYGRRRSSMLSFPLQLTSDYSAGEDLFLNEDDSSAIELQAKDPLVFSSSLFCIDLLPPIFKLSTSEAVSFELCDAEICQPPNKTANIMNVLFIWAVIIILVLFFKLKCQ</sequence>
<keyword evidence="2" id="KW-0812">Transmembrane</keyword>
<feature type="compositionally biased region" description="Basic and acidic residues" evidence="1">
    <location>
        <begin position="535"/>
        <end position="571"/>
    </location>
</feature>
<dbReference type="GeneID" id="94829156"/>
<evidence type="ECO:0000256" key="1">
    <source>
        <dbReference type="SAM" id="MobiDB-lite"/>
    </source>
</evidence>
<feature type="transmembrane region" description="Helical" evidence="2">
    <location>
        <begin position="656"/>
        <end position="675"/>
    </location>
</feature>
<feature type="region of interest" description="Disordered" evidence="1">
    <location>
        <begin position="396"/>
        <end position="420"/>
    </location>
</feature>
<feature type="compositionally biased region" description="Basic and acidic residues" evidence="1">
    <location>
        <begin position="508"/>
        <end position="524"/>
    </location>
</feature>
<feature type="region of interest" description="Disordered" evidence="1">
    <location>
        <begin position="495"/>
        <end position="575"/>
    </location>
</feature>
<evidence type="ECO:0000313" key="3">
    <source>
        <dbReference type="EMBL" id="OHS98719.1"/>
    </source>
</evidence>
<evidence type="ECO:0000313" key="4">
    <source>
        <dbReference type="Proteomes" id="UP000179807"/>
    </source>
</evidence>
<dbReference type="VEuPathDB" id="TrichDB:TRFO_08712"/>
<dbReference type="AlphaFoldDB" id="A0A1J4JK28"/>
<name>A0A1J4JK28_9EUKA</name>
<evidence type="ECO:0000256" key="2">
    <source>
        <dbReference type="SAM" id="Phobius"/>
    </source>
</evidence>